<comment type="caution">
    <text evidence="2">The sequence shown here is derived from an EMBL/GenBank/DDBJ whole genome shotgun (WGS) entry which is preliminary data.</text>
</comment>
<protein>
    <submittedName>
        <fullName evidence="2">Uncharacterized protein</fullName>
    </submittedName>
</protein>
<feature type="compositionally biased region" description="Basic and acidic residues" evidence="1">
    <location>
        <begin position="19"/>
        <end position="28"/>
    </location>
</feature>
<dbReference type="EMBL" id="RXGB01002336">
    <property type="protein sequence ID" value="TMW95433.1"/>
    <property type="molecule type" value="Genomic_DNA"/>
</dbReference>
<evidence type="ECO:0000256" key="1">
    <source>
        <dbReference type="SAM" id="MobiDB-lite"/>
    </source>
</evidence>
<proteinExistence type="predicted"/>
<evidence type="ECO:0000313" key="2">
    <source>
        <dbReference type="EMBL" id="TMW95433.1"/>
    </source>
</evidence>
<name>A0A6N2BTM9_SOLCI</name>
<accession>A0A6N2BTM9</accession>
<gene>
    <name evidence="2" type="ORF">EJD97_008839</name>
</gene>
<reference evidence="2" key="1">
    <citation type="submission" date="2019-05" db="EMBL/GenBank/DDBJ databases">
        <title>The de novo reference genome and transcriptome assemblies of the wild tomato species Solanum chilense.</title>
        <authorList>
            <person name="Stam R."/>
            <person name="Nosenko T."/>
            <person name="Hoerger A.C."/>
            <person name="Stephan W."/>
            <person name="Seidel M.A."/>
            <person name="Kuhn J.M.M."/>
            <person name="Haberer G."/>
            <person name="Tellier A."/>
        </authorList>
    </citation>
    <scope>NUCLEOTIDE SEQUENCE</scope>
    <source>
        <tissue evidence="2">Mature leaves</tissue>
    </source>
</reference>
<feature type="compositionally biased region" description="Basic residues" evidence="1">
    <location>
        <begin position="1"/>
        <end position="16"/>
    </location>
</feature>
<dbReference type="AlphaFoldDB" id="A0A6N2BTM9"/>
<organism evidence="2">
    <name type="scientific">Solanum chilense</name>
    <name type="common">Tomato</name>
    <name type="synonym">Lycopersicon chilense</name>
    <dbReference type="NCBI Taxonomy" id="4083"/>
    <lineage>
        <taxon>Eukaryota</taxon>
        <taxon>Viridiplantae</taxon>
        <taxon>Streptophyta</taxon>
        <taxon>Embryophyta</taxon>
        <taxon>Tracheophyta</taxon>
        <taxon>Spermatophyta</taxon>
        <taxon>Magnoliopsida</taxon>
        <taxon>eudicotyledons</taxon>
        <taxon>Gunneridae</taxon>
        <taxon>Pentapetalae</taxon>
        <taxon>asterids</taxon>
        <taxon>lamiids</taxon>
        <taxon>Solanales</taxon>
        <taxon>Solanaceae</taxon>
        <taxon>Solanoideae</taxon>
        <taxon>Solaneae</taxon>
        <taxon>Solanum</taxon>
        <taxon>Solanum subgen. Lycopersicon</taxon>
    </lineage>
</organism>
<sequence>MINKAKQGKQHTKKQGKQPAKEGKESGRGKTRQPRRGLVDEDEDESYEEDINCTTPQPTQESQIEYASSSNYFPVVEDDDEDLC</sequence>
<feature type="region of interest" description="Disordered" evidence="1">
    <location>
        <begin position="1"/>
        <end position="84"/>
    </location>
</feature>
<feature type="compositionally biased region" description="Polar residues" evidence="1">
    <location>
        <begin position="52"/>
        <end position="72"/>
    </location>
</feature>
<feature type="compositionally biased region" description="Acidic residues" evidence="1">
    <location>
        <begin position="40"/>
        <end position="51"/>
    </location>
</feature>